<sequence>MTQHDEAVRIARLFTAAVEKSMVTSKLGSGDDSLHRNHARHEAVAQYLLDHILRIEGELDRLLRMLEIRIEHYPELYSEWKDPASGRRFDHVVDDRYDETEWTSVLLIEDKIDAPLGVGQLHNYCKYLSNMGRETTLLVLHPMRNPLSAGKAEAETLRKEFPSVAIEFRTWSELVQEMIEVAPDRPEAVLWRALKEYTESVGTGDLELLPDASVLLDPAVSGEIRDAFLSAQGVAAKFKGGKSGQLRFSLHGGNAVPWLQMGMSDTKSDSVGLEFDLVGSAEPLLVGVRGPSEPESYLTSAKIGVFRDGRLSAPAQERAAALKELDRGVRSGTMEFPDRLSGRRAGELLSPGAQEALFLLGSIFQAQALKNPYRGGAPGRGTTGFNEGAGNERIGAVLAAGNDKDARSIHLFIGPPDGAPWERCTVWIREDGVEREIEVRPGEPGRDYVLRVWSATREALQGR</sequence>
<accession>A0ABR9W089</accession>
<reference evidence="1 2" key="1">
    <citation type="submission" date="2020-10" db="EMBL/GenBank/DDBJ databases">
        <title>Draft genome and description of Brachybacterium epidermidis sp nov.</title>
        <authorList>
            <person name="Boxberger M."/>
            <person name="La Scola B."/>
        </authorList>
    </citation>
    <scope>NUCLEOTIDE SEQUENCE [LARGE SCALE GENOMIC DNA]</scope>
    <source>
        <strain evidence="1 2">Marseille-Q2903</strain>
    </source>
</reference>
<evidence type="ECO:0000313" key="1">
    <source>
        <dbReference type="EMBL" id="MBE9403864.1"/>
    </source>
</evidence>
<evidence type="ECO:0000313" key="2">
    <source>
        <dbReference type="Proteomes" id="UP000644727"/>
    </source>
</evidence>
<proteinExistence type="predicted"/>
<evidence type="ECO:0008006" key="3">
    <source>
        <dbReference type="Google" id="ProtNLM"/>
    </source>
</evidence>
<dbReference type="EMBL" id="JADEYR010000005">
    <property type="protein sequence ID" value="MBE9403864.1"/>
    <property type="molecule type" value="Genomic_DNA"/>
</dbReference>
<gene>
    <name evidence="1" type="ORF">IOE58_06570</name>
</gene>
<protein>
    <recommendedName>
        <fullName evidence="3">PD-(D/E)XK nuclease superfamily protein</fullName>
    </recommendedName>
</protein>
<comment type="caution">
    <text evidence="1">The sequence shown here is derived from an EMBL/GenBank/DDBJ whole genome shotgun (WGS) entry which is preliminary data.</text>
</comment>
<keyword evidence="2" id="KW-1185">Reference proteome</keyword>
<organism evidence="1 2">
    <name type="scientific">Brachybacterium epidermidis</name>
    <dbReference type="NCBI Taxonomy" id="2781983"/>
    <lineage>
        <taxon>Bacteria</taxon>
        <taxon>Bacillati</taxon>
        <taxon>Actinomycetota</taxon>
        <taxon>Actinomycetes</taxon>
        <taxon>Micrococcales</taxon>
        <taxon>Dermabacteraceae</taxon>
        <taxon>Brachybacterium</taxon>
    </lineage>
</organism>
<name>A0ABR9W089_9MICO</name>
<dbReference type="Proteomes" id="UP000644727">
    <property type="component" value="Unassembled WGS sequence"/>
</dbReference>
<dbReference type="RefSeq" id="WP_193865615.1">
    <property type="nucleotide sequence ID" value="NZ_JADEYR010000005.1"/>
</dbReference>